<dbReference type="SUPFAM" id="SSF48452">
    <property type="entry name" value="TPR-like"/>
    <property type="match status" value="2"/>
</dbReference>
<accession>A0A1I0W1A6</accession>
<dbReference type="SMART" id="SM00671">
    <property type="entry name" value="SEL1"/>
    <property type="match status" value="4"/>
</dbReference>
<dbReference type="PANTHER" id="PTHR44943">
    <property type="entry name" value="CELLULOSE SYNTHASE OPERON PROTEIN C"/>
    <property type="match status" value="1"/>
</dbReference>
<evidence type="ECO:0000256" key="1">
    <source>
        <dbReference type="ARBA" id="ARBA00022737"/>
    </source>
</evidence>
<dbReference type="PANTHER" id="PTHR44943:SF8">
    <property type="entry name" value="TPR REPEAT-CONTAINING PROTEIN MJ0263"/>
    <property type="match status" value="1"/>
</dbReference>
<dbReference type="Pfam" id="PF13181">
    <property type="entry name" value="TPR_8"/>
    <property type="match status" value="3"/>
</dbReference>
<evidence type="ECO:0000313" key="7">
    <source>
        <dbReference type="Proteomes" id="UP000183843"/>
    </source>
</evidence>
<feature type="repeat" description="TPR" evidence="3">
    <location>
        <begin position="367"/>
        <end position="400"/>
    </location>
</feature>
<keyword evidence="5" id="KW-0732">Signal</keyword>
<feature type="repeat" description="TPR" evidence="3">
    <location>
        <begin position="193"/>
        <end position="226"/>
    </location>
</feature>
<keyword evidence="1" id="KW-0677">Repeat</keyword>
<dbReference type="InterPro" id="IPR011990">
    <property type="entry name" value="TPR-like_helical_dom_sf"/>
</dbReference>
<feature type="coiled-coil region" evidence="4">
    <location>
        <begin position="140"/>
        <end position="174"/>
    </location>
</feature>
<dbReference type="Pfam" id="PF13432">
    <property type="entry name" value="TPR_16"/>
    <property type="match status" value="1"/>
</dbReference>
<evidence type="ECO:0000256" key="5">
    <source>
        <dbReference type="SAM" id="SignalP"/>
    </source>
</evidence>
<name>A0A1I0W1A6_SELRU</name>
<dbReference type="PROSITE" id="PS50005">
    <property type="entry name" value="TPR"/>
    <property type="match status" value="3"/>
</dbReference>
<reference evidence="6 7" key="1">
    <citation type="submission" date="2016-10" db="EMBL/GenBank/DDBJ databases">
        <authorList>
            <person name="de Groot N.N."/>
        </authorList>
    </citation>
    <scope>NUCLEOTIDE SEQUENCE [LARGE SCALE GENOMIC DNA]</scope>
    <source>
        <strain evidence="6 7">L14</strain>
    </source>
</reference>
<protein>
    <submittedName>
        <fullName evidence="6">Tfp pilus assembly protein PilF</fullName>
    </submittedName>
</protein>
<dbReference type="InterPro" id="IPR013105">
    <property type="entry name" value="TPR_2"/>
</dbReference>
<dbReference type="InterPro" id="IPR019734">
    <property type="entry name" value="TPR_rpt"/>
</dbReference>
<evidence type="ECO:0000256" key="3">
    <source>
        <dbReference type="PROSITE-ProRule" id="PRU00339"/>
    </source>
</evidence>
<dbReference type="Proteomes" id="UP000183843">
    <property type="component" value="Unassembled WGS sequence"/>
</dbReference>
<keyword evidence="2 3" id="KW-0802">TPR repeat</keyword>
<feature type="signal peptide" evidence="5">
    <location>
        <begin position="1"/>
        <end position="29"/>
    </location>
</feature>
<feature type="chain" id="PRO_5010371210" evidence="5">
    <location>
        <begin position="30"/>
        <end position="480"/>
    </location>
</feature>
<dbReference type="Pfam" id="PF14559">
    <property type="entry name" value="TPR_19"/>
    <property type="match status" value="1"/>
</dbReference>
<dbReference type="EMBL" id="FOJX01000002">
    <property type="protein sequence ID" value="SFA82324.1"/>
    <property type="molecule type" value="Genomic_DNA"/>
</dbReference>
<evidence type="ECO:0000313" key="6">
    <source>
        <dbReference type="EMBL" id="SFA82324.1"/>
    </source>
</evidence>
<dbReference type="PROSITE" id="PS50293">
    <property type="entry name" value="TPR_REGION"/>
    <property type="match status" value="4"/>
</dbReference>
<keyword evidence="4" id="KW-0175">Coiled coil</keyword>
<organism evidence="6 7">
    <name type="scientific">Selenomonas ruminantium</name>
    <dbReference type="NCBI Taxonomy" id="971"/>
    <lineage>
        <taxon>Bacteria</taxon>
        <taxon>Bacillati</taxon>
        <taxon>Bacillota</taxon>
        <taxon>Negativicutes</taxon>
        <taxon>Selenomonadales</taxon>
        <taxon>Selenomonadaceae</taxon>
        <taxon>Selenomonas</taxon>
    </lineage>
</organism>
<dbReference type="Gene3D" id="1.25.40.10">
    <property type="entry name" value="Tetratricopeptide repeat domain"/>
    <property type="match status" value="4"/>
</dbReference>
<dbReference type="Pfam" id="PF07719">
    <property type="entry name" value="TPR_2"/>
    <property type="match status" value="1"/>
</dbReference>
<dbReference type="InterPro" id="IPR051685">
    <property type="entry name" value="Ycf3/AcsC/BcsC/TPR_MFPF"/>
</dbReference>
<dbReference type="AlphaFoldDB" id="A0A1I0W1A6"/>
<dbReference type="SMART" id="SM00028">
    <property type="entry name" value="TPR"/>
    <property type="match status" value="8"/>
</dbReference>
<proteinExistence type="predicted"/>
<feature type="repeat" description="TPR" evidence="3">
    <location>
        <begin position="434"/>
        <end position="467"/>
    </location>
</feature>
<dbReference type="InterPro" id="IPR006597">
    <property type="entry name" value="Sel1-like"/>
</dbReference>
<gene>
    <name evidence="6" type="ORF">SAMN05216587_10230</name>
</gene>
<evidence type="ECO:0000256" key="2">
    <source>
        <dbReference type="ARBA" id="ARBA00022803"/>
    </source>
</evidence>
<dbReference type="RefSeq" id="WP_074813256.1">
    <property type="nucleotide sequence ID" value="NZ_FOJX01000002.1"/>
</dbReference>
<evidence type="ECO:0000256" key="4">
    <source>
        <dbReference type="SAM" id="Coils"/>
    </source>
</evidence>
<sequence length="480" mass="54917">MENIIKRIKACSLLLLLALCIAVPMNASAEKRQVEGNGMYLMGDSDTENVAVAKERAKQEALRNASEQAAVFVESMSVVDKGVLTSDEIRTYTASIMNIIGTPQISMTPDGNGILFRCHLVAVVDSDDFKNLTPESMRESKRLAEENARLTREMDELKQKYAQAASEAEKQEIRVQIEQAGNHYMTVQDAEAAERFFNEGCNFDRNKSYDKAVAAYQKAIHYNPQHSGAYNNLGIIYDDVLKDYVKAEEYYKLAIKSNPLYANAYNNLGTLYVEQKRDYVKAEEYYKKAIQINPQLADGYRSLGTLYREQKRDYVKAEEYYKKAIQVNPQYAGAYFSLGYLYTEQKRDYVKAEEYYKKAIQINPQYAYAYTNLAGLYLEQERYNDAMNALKKSIAIAPDEYNWDMLGVVYLNLGQYAKAVEACNNALWFDNNMGFCYYIRGQAYEKLGDKAKALSDMRRATELSPDNEKARQAYQRLMGR</sequence>